<accession>A0A8D8SD30</accession>
<protein>
    <submittedName>
        <fullName evidence="1">Uncharacterized protein</fullName>
    </submittedName>
</protein>
<evidence type="ECO:0000313" key="1">
    <source>
        <dbReference type="EMBL" id="CAG6665054.1"/>
    </source>
</evidence>
<dbReference type="AlphaFoldDB" id="A0A8D8SD30"/>
<organism evidence="1">
    <name type="scientific">Cacopsylla melanoneura</name>
    <dbReference type="NCBI Taxonomy" id="428564"/>
    <lineage>
        <taxon>Eukaryota</taxon>
        <taxon>Metazoa</taxon>
        <taxon>Ecdysozoa</taxon>
        <taxon>Arthropoda</taxon>
        <taxon>Hexapoda</taxon>
        <taxon>Insecta</taxon>
        <taxon>Pterygota</taxon>
        <taxon>Neoptera</taxon>
        <taxon>Paraneoptera</taxon>
        <taxon>Hemiptera</taxon>
        <taxon>Sternorrhyncha</taxon>
        <taxon>Psylloidea</taxon>
        <taxon>Psyllidae</taxon>
        <taxon>Psyllinae</taxon>
        <taxon>Cacopsylla</taxon>
    </lineage>
</organism>
<sequence length="127" mass="15009">MTREETPQNLITKKYFDRLIRCVKTMDITRQIRLLVLRESFLQHEHRPYTLARMSNSYQMILPTHYSIGCCHCRIPDRLMIIESLIMKAPTCLFQTIHGHLQTTPSEKFLITTLYIYTYGLLVLSNS</sequence>
<reference evidence="1" key="1">
    <citation type="submission" date="2021-05" db="EMBL/GenBank/DDBJ databases">
        <authorList>
            <person name="Alioto T."/>
            <person name="Alioto T."/>
            <person name="Gomez Garrido J."/>
        </authorList>
    </citation>
    <scope>NUCLEOTIDE SEQUENCE</scope>
</reference>
<dbReference type="EMBL" id="HBUF01209323">
    <property type="protein sequence ID" value="CAG6665054.1"/>
    <property type="molecule type" value="Transcribed_RNA"/>
</dbReference>
<name>A0A8D8SD30_9HEMI</name>
<proteinExistence type="predicted"/>